<feature type="compositionally biased region" description="Polar residues" evidence="8">
    <location>
        <begin position="953"/>
        <end position="966"/>
    </location>
</feature>
<dbReference type="PRINTS" id="PR01434">
    <property type="entry name" value="NADHDHGNASE5"/>
</dbReference>
<feature type="transmembrane region" description="Helical" evidence="9">
    <location>
        <begin position="909"/>
        <end position="929"/>
    </location>
</feature>
<dbReference type="Pfam" id="PF04039">
    <property type="entry name" value="MnhB"/>
    <property type="match status" value="1"/>
</dbReference>
<dbReference type="InterPro" id="IPR007182">
    <property type="entry name" value="MnhB"/>
</dbReference>
<comment type="caution">
    <text evidence="14">The sequence shown here is derived from an EMBL/GenBank/DDBJ whole genome shotgun (WGS) entry which is preliminary data.</text>
</comment>
<dbReference type="InterPro" id="IPR001750">
    <property type="entry name" value="ND/Mrp_TM"/>
</dbReference>
<feature type="transmembrane region" description="Helical" evidence="9">
    <location>
        <begin position="293"/>
        <end position="312"/>
    </location>
</feature>
<accession>C0W918</accession>
<feature type="transmembrane region" description="Helical" evidence="9">
    <location>
        <begin position="455"/>
        <end position="477"/>
    </location>
</feature>
<feature type="region of interest" description="Disordered" evidence="8">
    <location>
        <begin position="943"/>
        <end position="966"/>
    </location>
</feature>
<feature type="transmembrane region" description="Helical" evidence="9">
    <location>
        <begin position="745"/>
        <end position="764"/>
    </location>
</feature>
<feature type="transmembrane region" description="Helical" evidence="9">
    <location>
        <begin position="806"/>
        <end position="828"/>
    </location>
</feature>
<feature type="transmembrane region" description="Helical" evidence="9">
    <location>
        <begin position="104"/>
        <end position="123"/>
    </location>
</feature>
<feature type="transmembrane region" description="Helical" evidence="9">
    <location>
        <begin position="626"/>
        <end position="643"/>
    </location>
</feature>
<feature type="transmembrane region" description="Helical" evidence="9">
    <location>
        <begin position="497"/>
        <end position="521"/>
    </location>
</feature>
<feature type="transmembrane region" description="Helical" evidence="9">
    <location>
        <begin position="158"/>
        <end position="183"/>
    </location>
</feature>
<dbReference type="InterPro" id="IPR050616">
    <property type="entry name" value="CPA3_Na-H_Antiporter_A"/>
</dbReference>
<feature type="transmembrane region" description="Helical" evidence="9">
    <location>
        <begin position="363"/>
        <end position="386"/>
    </location>
</feature>
<dbReference type="GO" id="GO:0005886">
    <property type="term" value="C:plasma membrane"/>
    <property type="evidence" value="ECO:0007669"/>
    <property type="project" value="UniProtKB-SubCell"/>
</dbReference>
<evidence type="ECO:0000313" key="15">
    <source>
        <dbReference type="Proteomes" id="UP000004778"/>
    </source>
</evidence>
<dbReference type="RefSeq" id="WP_006549269.1">
    <property type="nucleotide sequence ID" value="NZ_DS999575.1"/>
</dbReference>
<keyword evidence="14" id="KW-0830">Ubiquinone</keyword>
<evidence type="ECO:0000313" key="14">
    <source>
        <dbReference type="EMBL" id="EEH64764.1"/>
    </source>
</evidence>
<keyword evidence="6 9" id="KW-0472">Membrane</keyword>
<feature type="transmembrane region" description="Helical" evidence="9">
    <location>
        <begin position="27"/>
        <end position="44"/>
    </location>
</feature>
<evidence type="ECO:0000256" key="4">
    <source>
        <dbReference type="ARBA" id="ARBA00022692"/>
    </source>
</evidence>
<keyword evidence="5 9" id="KW-1133">Transmembrane helix</keyword>
<evidence type="ECO:0000259" key="10">
    <source>
        <dbReference type="Pfam" id="PF00361"/>
    </source>
</evidence>
<evidence type="ECO:0000256" key="9">
    <source>
        <dbReference type="SAM" id="Phobius"/>
    </source>
</evidence>
<evidence type="ECO:0000256" key="1">
    <source>
        <dbReference type="ARBA" id="ARBA00004651"/>
    </source>
</evidence>
<gene>
    <name evidence="14" type="ORF">HMPREF0058_2362</name>
</gene>
<organism evidence="14 15">
    <name type="scientific">Actinomyces urogenitalis DSM 15434</name>
    <dbReference type="NCBI Taxonomy" id="525246"/>
    <lineage>
        <taxon>Bacteria</taxon>
        <taxon>Bacillati</taxon>
        <taxon>Actinomycetota</taxon>
        <taxon>Actinomycetes</taxon>
        <taxon>Actinomycetales</taxon>
        <taxon>Actinomycetaceae</taxon>
        <taxon>Actinomyces</taxon>
    </lineage>
</organism>
<comment type="subcellular location">
    <subcellularLocation>
        <location evidence="1">Cell membrane</location>
        <topology evidence="1">Multi-pass membrane protein</topology>
    </subcellularLocation>
    <subcellularLocation>
        <location evidence="7">Membrane</location>
        <topology evidence="7">Multi-pass membrane protein</topology>
    </subcellularLocation>
</comment>
<dbReference type="STRING" id="103621.GCA_001067145_01665"/>
<dbReference type="Proteomes" id="UP000004778">
    <property type="component" value="Unassembled WGS sequence"/>
</dbReference>
<sequence length="966" mass="100751">MLLALVALHMLVGGVVPLLARRIGTRAFFAAALVPAMSFAWLLTQAGTVTSGGVLGSQVAWIPTIGVSLTLRMGLVQWILALIVTGVGALVLLYCRWYFSPGPAATRCLTLLTWFAGTMLGLVSADDLIVLYVMWELTTVYSYLLIGNDFTRKANRGAALTALIVTTIGGLAMLVGIVILWVLTSTLSLSAIVAAPPTGALATVAALLMLVGALSKSALVPFHFWLPGAMAAATPVSAYLHAAAMVKAGVYLVAVLAPAFSSVPGWRLAVGLLGAVTMLIGGWRSLRQTDIKLLLAYGTVSQLGFMVLLTGMGTRSAALAGLAMTIAHALFKSALFLIIGIIDKSAGTRDLRELSGVGRRMRSLSLVMVLAAASMAGLPPMLGFVGKEAAFAALVALVSQGDGTGLSPAVAVLVLIAVVLGSVLTMAYSLRLVWGALALKPGKAETTLTMPPRAMLIAPALLTLGSLAGGLLASRLGHVLEPYAESMPLGSATTHLALWHGLGAPLAASLVAVAGGTLLFLSRERVARIQSTFPEVVPADEWYRRGVRAVERAGVETISRLQAGSLPVYLSVILTVAVLAVGTPLLLTTNWPRTIIWADSLAQVAVAVVMAAAALLAAASRGRVRAVLLVGVTGFGVSLLFQMHGAADLALTQVLVETVTLVVFVLLLRRMPRYFTNRPLAATRWWRVQLAGAVGLVVVLLALIAPSLRVAEPASSGLYTSAKEFGYGSNIVNVVLVDTRAWDTIGEISVLVIAATGVSSLIFLRSRNVRHVARGSGRSRLVRGATGEDHTWLRGSRSLSPAARSLLFEVVTRIVFGVMMMVSVWLLLRGHNAPGGGFAAGLVAGMALVTRYLAAGASELEEAAPIDAGHLLGAGLLIALVSALTPALLGGTVLQSYEVSVQVLGEELHLVSSTVFDVGVYLVVVGVLLDYARSLGAGIDAQAREHRAPVPRPSSTVTAPAQEQRP</sequence>
<feature type="domain" description="Na+/H+ antiporter MnhB subunit-related protein" evidence="11">
    <location>
        <begin position="808"/>
        <end position="929"/>
    </location>
</feature>
<evidence type="ECO:0000256" key="3">
    <source>
        <dbReference type="ARBA" id="ARBA00022475"/>
    </source>
</evidence>
<feature type="transmembrane region" description="Helical" evidence="9">
    <location>
        <begin position="75"/>
        <end position="95"/>
    </location>
</feature>
<feature type="transmembrane region" description="Helical" evidence="9">
    <location>
        <begin position="834"/>
        <end position="854"/>
    </location>
</feature>
<proteinExistence type="predicted"/>
<dbReference type="eggNOG" id="COG1009">
    <property type="taxonomic scope" value="Bacteria"/>
</dbReference>
<feature type="transmembrane region" description="Helical" evidence="9">
    <location>
        <begin position="568"/>
        <end position="588"/>
    </location>
</feature>
<feature type="transmembrane region" description="Helical" evidence="9">
    <location>
        <begin position="688"/>
        <end position="708"/>
    </location>
</feature>
<dbReference type="Pfam" id="PF20501">
    <property type="entry name" value="MbhE"/>
    <property type="match status" value="1"/>
</dbReference>
<evidence type="ECO:0000256" key="8">
    <source>
        <dbReference type="SAM" id="MobiDB-lite"/>
    </source>
</evidence>
<dbReference type="HOGENOM" id="CLU_007100_2_0_11"/>
<dbReference type="GeneID" id="81708956"/>
<dbReference type="Pfam" id="PF00361">
    <property type="entry name" value="Proton_antipo_M"/>
    <property type="match status" value="1"/>
</dbReference>
<feature type="transmembrane region" description="Helical" evidence="9">
    <location>
        <begin position="600"/>
        <end position="619"/>
    </location>
</feature>
<feature type="transmembrane region" description="Helical" evidence="9">
    <location>
        <begin position="649"/>
        <end position="668"/>
    </location>
</feature>
<feature type="transmembrane region" description="Helical" evidence="9">
    <location>
        <begin position="129"/>
        <end position="146"/>
    </location>
</feature>
<dbReference type="PANTHER" id="PTHR43373">
    <property type="entry name" value="NA(+)/H(+) ANTIPORTER SUBUNIT"/>
    <property type="match status" value="1"/>
</dbReference>
<feature type="transmembrane region" description="Helical" evidence="9">
    <location>
        <begin position="318"/>
        <end position="342"/>
    </location>
</feature>
<keyword evidence="2" id="KW-0813">Transport</keyword>
<name>C0W918_9ACTO</name>
<feature type="domain" description="MrpA C-terminal/MbhD" evidence="12">
    <location>
        <begin position="608"/>
        <end position="673"/>
    </location>
</feature>
<dbReference type="NCBIfam" id="NF009284">
    <property type="entry name" value="PRK12644.1"/>
    <property type="match status" value="1"/>
</dbReference>
<dbReference type="eggNOG" id="COG2111">
    <property type="taxonomic scope" value="Bacteria"/>
</dbReference>
<evidence type="ECO:0000256" key="7">
    <source>
        <dbReference type="RuleBase" id="RU000320"/>
    </source>
</evidence>
<feature type="transmembrane region" description="Helical" evidence="9">
    <location>
        <begin position="866"/>
        <end position="889"/>
    </location>
</feature>
<feature type="transmembrane region" description="Helical" evidence="9">
    <location>
        <begin position="203"/>
        <end position="226"/>
    </location>
</feature>
<dbReference type="EMBL" id="ACFH01000219">
    <property type="protein sequence ID" value="EEH64764.1"/>
    <property type="molecule type" value="Genomic_DNA"/>
</dbReference>
<feature type="transmembrane region" description="Helical" evidence="9">
    <location>
        <begin position="266"/>
        <end position="286"/>
    </location>
</feature>
<dbReference type="PANTHER" id="PTHR43373:SF1">
    <property type="entry name" value="NA(+)_H(+) ANTIPORTER SUBUNIT A"/>
    <property type="match status" value="1"/>
</dbReference>
<dbReference type="AlphaFoldDB" id="C0W918"/>
<keyword evidence="3" id="KW-1003">Cell membrane</keyword>
<feature type="domain" description="MrpA C-terminal/MbhE" evidence="13">
    <location>
        <begin position="688"/>
        <end position="762"/>
    </location>
</feature>
<evidence type="ECO:0000256" key="5">
    <source>
        <dbReference type="ARBA" id="ARBA00022989"/>
    </source>
</evidence>
<dbReference type="InterPro" id="IPR025383">
    <property type="entry name" value="MrpA_C/MbhD"/>
</dbReference>
<dbReference type="Pfam" id="PF13244">
    <property type="entry name" value="MbhD"/>
    <property type="match status" value="1"/>
</dbReference>
<evidence type="ECO:0000259" key="13">
    <source>
        <dbReference type="Pfam" id="PF20501"/>
    </source>
</evidence>
<feature type="transmembrane region" description="Helical" evidence="9">
    <location>
        <begin position="406"/>
        <end position="434"/>
    </location>
</feature>
<reference evidence="14 15" key="1">
    <citation type="submission" date="2009-01" db="EMBL/GenBank/DDBJ databases">
        <authorList>
            <person name="Qin X."/>
            <person name="Bachman B."/>
            <person name="Battles P."/>
            <person name="Bell A."/>
            <person name="Bess C."/>
            <person name="Bickham C."/>
            <person name="Chaboub L."/>
            <person name="Chen D."/>
            <person name="Coyle M."/>
            <person name="Deiros D.R."/>
            <person name="Dinh H."/>
            <person name="Forbes L."/>
            <person name="Fowler G."/>
            <person name="Francisco L."/>
            <person name="Fu Q."/>
            <person name="Gubbala S."/>
            <person name="Hale W."/>
            <person name="Han Y."/>
            <person name="Hemphill L."/>
            <person name="Highlander S.K."/>
            <person name="Hirani K."/>
            <person name="Hogues M."/>
            <person name="Jackson L."/>
            <person name="Jakkamsetti A."/>
            <person name="Javaid M."/>
            <person name="Jiang H."/>
            <person name="Korchina V."/>
            <person name="Kovar C."/>
            <person name="Lara F."/>
            <person name="Lee S."/>
            <person name="Mata R."/>
            <person name="Mathew T."/>
            <person name="Moen C."/>
            <person name="Morales K."/>
            <person name="Munidasa M."/>
            <person name="Nazareth L."/>
            <person name="Ngo R."/>
            <person name="Nguyen L."/>
            <person name="Okwuonu G."/>
            <person name="Ongeri F."/>
            <person name="Patil S."/>
            <person name="Petrosino J."/>
            <person name="Pham C."/>
            <person name="Pham P."/>
            <person name="Pu L.-L."/>
            <person name="Puazo M."/>
            <person name="Raj R."/>
            <person name="Reid J."/>
            <person name="Rouhana J."/>
            <person name="Saada N."/>
            <person name="Shang Y."/>
            <person name="Simmons D."/>
            <person name="Thornton R."/>
            <person name="Warren J."/>
            <person name="Weissenberger G."/>
            <person name="Zhang J."/>
            <person name="Zhang L."/>
            <person name="Zhou C."/>
            <person name="Zhu D."/>
            <person name="Muzny D."/>
            <person name="Worley K."/>
            <person name="Gibbs R."/>
        </authorList>
    </citation>
    <scope>NUCLEOTIDE SEQUENCE [LARGE SCALE GENOMIC DNA]</scope>
    <source>
        <strain evidence="14 15">DSM 15434</strain>
    </source>
</reference>
<evidence type="ECO:0000259" key="12">
    <source>
        <dbReference type="Pfam" id="PF13244"/>
    </source>
</evidence>
<evidence type="ECO:0000256" key="6">
    <source>
        <dbReference type="ARBA" id="ARBA00023136"/>
    </source>
</evidence>
<dbReference type="InterPro" id="IPR046806">
    <property type="entry name" value="MrpA_C/MbhE"/>
</dbReference>
<evidence type="ECO:0000256" key="2">
    <source>
        <dbReference type="ARBA" id="ARBA00022448"/>
    </source>
</evidence>
<keyword evidence="4 7" id="KW-0812">Transmembrane</keyword>
<keyword evidence="15" id="KW-1185">Reference proteome</keyword>
<protein>
    <submittedName>
        <fullName evidence="14">NADH-ubiquinone/plastoquinone (Complex I) family protein</fullName>
    </submittedName>
</protein>
<feature type="domain" description="NADH:quinone oxidoreductase/Mrp antiporter transmembrane" evidence="10">
    <location>
        <begin position="125"/>
        <end position="396"/>
    </location>
</feature>
<evidence type="ECO:0000259" key="11">
    <source>
        <dbReference type="Pfam" id="PF04039"/>
    </source>
</evidence>